<proteinExistence type="predicted"/>
<dbReference type="GeneID" id="40075214"/>
<sequence length="204" mass="24030">MKLLQRLLGYFGLKPKPKDVSDHLTTLAEITDLLKPSSMALISEVFLALYNFQKELPYEFVEDFNWMRKRYIKTSTRSSEGFALFVRDSFRDPHERVAIYYDTFVTSKKELLILDWYSNKESIEEILEHMAVWLQIGIRVHYERYGEGPTGDYDHPVSEVQRAFVFSGLFIKVLSDYIVVLELLLQSQPRGDDFEKLENNRNRS</sequence>
<name>A0A1Q2U385_9CAUD</name>
<keyword evidence="2" id="KW-1185">Reference proteome</keyword>
<dbReference type="RefSeq" id="YP_009599485.1">
    <property type="nucleotide sequence ID" value="NC_041916.1"/>
</dbReference>
<protein>
    <submittedName>
        <fullName evidence="1">Uncharacterized protein</fullName>
    </submittedName>
</protein>
<dbReference type="KEGG" id="vg:40075214"/>
<dbReference type="Proteomes" id="UP000221243">
    <property type="component" value="Segment"/>
</dbReference>
<reference evidence="1 2" key="1">
    <citation type="submission" date="2017-01" db="EMBL/GenBank/DDBJ databases">
        <title>Complete Genome Sequence of Vibrio Parahaemolyticus Bacteriophage pTD1.</title>
        <authorList>
            <person name="Midorikawa Y."/>
            <person name="Sano M."/>
        </authorList>
    </citation>
    <scope>NUCLEOTIDE SEQUENCE [LARGE SCALE GENOMIC DNA]</scope>
    <source>
        <strain evidence="1">PTD1</strain>
    </source>
</reference>
<dbReference type="EMBL" id="AP017972">
    <property type="protein sequence ID" value="BAW98407.1"/>
    <property type="molecule type" value="Genomic_DNA"/>
</dbReference>
<evidence type="ECO:0000313" key="1">
    <source>
        <dbReference type="EMBL" id="BAW98407.1"/>
    </source>
</evidence>
<organism evidence="1 2">
    <name type="scientific">Vibrio phage pTD1</name>
    <dbReference type="NCBI Taxonomy" id="1938577"/>
    <lineage>
        <taxon>Viruses</taxon>
        <taxon>Duplodnaviria</taxon>
        <taxon>Heunggongvirae</taxon>
        <taxon>Uroviricota</taxon>
        <taxon>Caudoviricetes</taxon>
        <taxon>Chimalliviridae</taxon>
        <taxon>Gorgonvirinae</taxon>
        <taxon>Tidunavirus</taxon>
        <taxon>Tidunavirus pTD1</taxon>
    </lineage>
</organism>
<accession>A0A1Q2U385</accession>
<dbReference type="OrthoDB" id="20649at10239"/>
<evidence type="ECO:0000313" key="2">
    <source>
        <dbReference type="Proteomes" id="UP000221243"/>
    </source>
</evidence>